<feature type="region of interest" description="Disordered" evidence="8">
    <location>
        <begin position="446"/>
        <end position="486"/>
    </location>
</feature>
<dbReference type="EMBL" id="JEMT01015119">
    <property type="protein sequence ID" value="EXX72684.1"/>
    <property type="molecule type" value="Genomic_DNA"/>
</dbReference>
<keyword evidence="5 6" id="KW-0539">Nucleus</keyword>
<feature type="compositionally biased region" description="Acidic residues" evidence="8">
    <location>
        <begin position="448"/>
        <end position="457"/>
    </location>
</feature>
<dbReference type="OMA" id="IPKRCAD"/>
<dbReference type="PROSITE" id="PS50082">
    <property type="entry name" value="WD_REPEATS_2"/>
    <property type="match status" value="1"/>
</dbReference>
<keyword evidence="2 6" id="KW-0853">WD repeat</keyword>
<dbReference type="InterPro" id="IPR015943">
    <property type="entry name" value="WD40/YVTN_repeat-like_dom_sf"/>
</dbReference>
<dbReference type="GO" id="GO:0043527">
    <property type="term" value="C:tRNA methyltransferase complex"/>
    <property type="evidence" value="ECO:0007669"/>
    <property type="project" value="TreeGrafter"/>
</dbReference>
<evidence type="ECO:0000256" key="6">
    <source>
        <dbReference type="HAMAP-Rule" id="MF_03056"/>
    </source>
</evidence>
<dbReference type="HOGENOM" id="CLU_562770_0_0_1"/>
<dbReference type="GO" id="GO:0005634">
    <property type="term" value="C:nucleus"/>
    <property type="evidence" value="ECO:0007669"/>
    <property type="project" value="UniProtKB-SubCell"/>
</dbReference>
<dbReference type="STRING" id="1432141.A0A015KYL4"/>
<dbReference type="Pfam" id="PF00400">
    <property type="entry name" value="WD40"/>
    <property type="match status" value="1"/>
</dbReference>
<comment type="pathway">
    <text evidence="6">tRNA modification; N(7)-methylguanine-tRNA biosynthesis.</text>
</comment>
<dbReference type="InterPro" id="IPR036322">
    <property type="entry name" value="WD40_repeat_dom_sf"/>
</dbReference>
<evidence type="ECO:0000256" key="4">
    <source>
        <dbReference type="ARBA" id="ARBA00022737"/>
    </source>
</evidence>
<accession>A0A015KYL4</accession>
<feature type="repeat" description="WD" evidence="7">
    <location>
        <begin position="225"/>
        <end position="267"/>
    </location>
</feature>
<sequence length="486" mass="55206">MMAYRLPFTKLLHHPTKNLLILVFGSHFHALDTSTGALISTTRSLVSSSNNDSIDNNNTTVVNNTETDNSSSNSIHPKYIIPSTDAHLATIRTLAFYDRVYFNTSSSSISSTLLATSDENKILKIWNCDEWKLRNTRPVQKRVVSIAFNKDGSQIVIADKFGDVYSHPLDPPEDKQNASTLLLGHVSMVTDMVITPNNKYVITCDRDEHIRVSRFPKGYNIESYCLGHKQFVSKIHILPWANDLLISAGGDDFIALWDYVPGKLLQTLNIKEIIETKETYNDEEETYVDSEDSNSIVITSITSSPISKHIALTIEKFPGIVILDWNETEKQIQYLQTLNLSIDPLDLAYDIDGNLWVSNYVKEEQSNESLITVFKKNDNEYEKVPEDHSLVKQINEYGSTTGKFSPQMILYLIAFNFNTLSFTKNKVEIIPDLYITSQLRKNLVDWREQDDDDDDAQSLEGEGNNNTSKQKKSQGSKRNKKRVKIE</sequence>
<dbReference type="PANTHER" id="PTHR16288">
    <property type="entry name" value="WD40 REPEAT PROTEIN 4"/>
    <property type="match status" value="1"/>
</dbReference>
<dbReference type="AlphaFoldDB" id="A0A015KYL4"/>
<name>A0A015KYL4_RHIIW</name>
<comment type="caution">
    <text evidence="9">The sequence shown here is derived from an EMBL/GenBank/DDBJ whole genome shotgun (WGS) entry which is preliminary data.</text>
</comment>
<evidence type="ECO:0000256" key="7">
    <source>
        <dbReference type="PROSITE-ProRule" id="PRU00221"/>
    </source>
</evidence>
<dbReference type="SUPFAM" id="SSF50978">
    <property type="entry name" value="WD40 repeat-like"/>
    <property type="match status" value="1"/>
</dbReference>
<dbReference type="SMART" id="SM00320">
    <property type="entry name" value="WD40"/>
    <property type="match status" value="3"/>
</dbReference>
<proteinExistence type="inferred from homology"/>
<evidence type="ECO:0000313" key="9">
    <source>
        <dbReference type="EMBL" id="EXX72684.1"/>
    </source>
</evidence>
<dbReference type="PANTHER" id="PTHR16288:SF0">
    <property type="entry name" value="TRNA (GUANINE-N(7)-)-METHYLTRANSFERASE NON-CATALYTIC SUBUNIT WDR4"/>
    <property type="match status" value="1"/>
</dbReference>
<dbReference type="InterPro" id="IPR028884">
    <property type="entry name" value="Trm82"/>
</dbReference>
<comment type="similarity">
    <text evidence="6">Belongs to the WD repeat TRM82 family.</text>
</comment>
<evidence type="ECO:0000256" key="5">
    <source>
        <dbReference type="ARBA" id="ARBA00023242"/>
    </source>
</evidence>
<evidence type="ECO:0000256" key="1">
    <source>
        <dbReference type="ARBA" id="ARBA00004123"/>
    </source>
</evidence>
<comment type="subcellular location">
    <subcellularLocation>
        <location evidence="1 6">Nucleus</location>
    </subcellularLocation>
</comment>
<keyword evidence="10" id="KW-1185">Reference proteome</keyword>
<evidence type="ECO:0000256" key="8">
    <source>
        <dbReference type="SAM" id="MobiDB-lite"/>
    </source>
</evidence>
<evidence type="ECO:0000313" key="10">
    <source>
        <dbReference type="Proteomes" id="UP000022910"/>
    </source>
</evidence>
<dbReference type="UniPathway" id="UPA00989"/>
<dbReference type="GO" id="GO:0005829">
    <property type="term" value="C:cytosol"/>
    <property type="evidence" value="ECO:0007669"/>
    <property type="project" value="TreeGrafter"/>
</dbReference>
<dbReference type="Proteomes" id="UP000022910">
    <property type="component" value="Unassembled WGS sequence"/>
</dbReference>
<gene>
    <name evidence="9" type="ORF">RirG_066990</name>
</gene>
<dbReference type="GO" id="GO:0106004">
    <property type="term" value="P:tRNA (guanine-N7)-methylation"/>
    <property type="evidence" value="ECO:0007669"/>
    <property type="project" value="UniProtKB-UniRule"/>
</dbReference>
<feature type="compositionally biased region" description="Basic residues" evidence="8">
    <location>
        <begin position="469"/>
        <end position="486"/>
    </location>
</feature>
<keyword evidence="4 6" id="KW-0677">Repeat</keyword>
<dbReference type="OrthoDB" id="339900at2759"/>
<evidence type="ECO:0000256" key="2">
    <source>
        <dbReference type="ARBA" id="ARBA00022574"/>
    </source>
</evidence>
<reference evidence="9 10" key="1">
    <citation type="submission" date="2014-02" db="EMBL/GenBank/DDBJ databases">
        <title>Single nucleus genome sequencing reveals high similarity among nuclei of an endomycorrhizal fungus.</title>
        <authorList>
            <person name="Lin K."/>
            <person name="Geurts R."/>
            <person name="Zhang Z."/>
            <person name="Limpens E."/>
            <person name="Saunders D.G."/>
            <person name="Mu D."/>
            <person name="Pang E."/>
            <person name="Cao H."/>
            <person name="Cha H."/>
            <person name="Lin T."/>
            <person name="Zhou Q."/>
            <person name="Shang Y."/>
            <person name="Li Y."/>
            <person name="Ivanov S."/>
            <person name="Sharma T."/>
            <person name="Velzen R.V."/>
            <person name="Ruijter N.D."/>
            <person name="Aanen D.K."/>
            <person name="Win J."/>
            <person name="Kamoun S."/>
            <person name="Bisseling T."/>
            <person name="Huang S."/>
        </authorList>
    </citation>
    <scope>NUCLEOTIDE SEQUENCE [LARGE SCALE GENOMIC DNA]</scope>
    <source>
        <strain evidence="10">DAOM197198w</strain>
    </source>
</reference>
<dbReference type="HAMAP" id="MF_03056">
    <property type="entry name" value="TRM82"/>
    <property type="match status" value="1"/>
</dbReference>
<dbReference type="InterPro" id="IPR001680">
    <property type="entry name" value="WD40_rpt"/>
</dbReference>
<comment type="function">
    <text evidence="6">Required for the formation of N(7)-methylguanine at position 46 (m7G46) in tRNA. In the complex, it is required to stabilize and induce conformational changes of the catalytic subunit.</text>
</comment>
<keyword evidence="3 6" id="KW-0819">tRNA processing</keyword>
<evidence type="ECO:0000256" key="3">
    <source>
        <dbReference type="ARBA" id="ARBA00022694"/>
    </source>
</evidence>
<dbReference type="Gene3D" id="2.130.10.10">
    <property type="entry name" value="YVTN repeat-like/Quinoprotein amine dehydrogenase"/>
    <property type="match status" value="1"/>
</dbReference>
<organism evidence="9 10">
    <name type="scientific">Rhizophagus irregularis (strain DAOM 197198w)</name>
    <name type="common">Glomus intraradices</name>
    <dbReference type="NCBI Taxonomy" id="1432141"/>
    <lineage>
        <taxon>Eukaryota</taxon>
        <taxon>Fungi</taxon>
        <taxon>Fungi incertae sedis</taxon>
        <taxon>Mucoromycota</taxon>
        <taxon>Glomeromycotina</taxon>
        <taxon>Glomeromycetes</taxon>
        <taxon>Glomerales</taxon>
        <taxon>Glomeraceae</taxon>
        <taxon>Rhizophagus</taxon>
    </lineage>
</organism>
<protein>
    <submittedName>
        <fullName evidence="9">Trm82p</fullName>
    </submittedName>
</protein>